<evidence type="ECO:0000313" key="13">
    <source>
        <dbReference type="Proteomes" id="UP000464657"/>
    </source>
</evidence>
<keyword evidence="8" id="KW-0902">Two-component regulatory system</keyword>
<dbReference type="OrthoDB" id="9760839at2"/>
<gene>
    <name evidence="12" type="primary">nreB_4</name>
    <name evidence="12" type="ORF">IMCC3317_07230</name>
</gene>
<dbReference type="RefSeq" id="WP_160128122.1">
    <property type="nucleotide sequence ID" value="NZ_CP019288.1"/>
</dbReference>
<dbReference type="GO" id="GO:0000155">
    <property type="term" value="F:phosphorelay sensor kinase activity"/>
    <property type="evidence" value="ECO:0007669"/>
    <property type="project" value="InterPro"/>
</dbReference>
<dbReference type="AlphaFoldDB" id="A0A7L4ZFX8"/>
<reference evidence="12 13" key="1">
    <citation type="journal article" date="2013" name="Int. J. Syst. Evol. Microbiol.">
        <title>Kordia antarctica sp. nov., isolated from Antarctic seawater.</title>
        <authorList>
            <person name="Baek K."/>
            <person name="Choi A."/>
            <person name="Kang I."/>
            <person name="Lee K."/>
            <person name="Cho J.C."/>
        </authorList>
    </citation>
    <scope>NUCLEOTIDE SEQUENCE [LARGE SCALE GENOMIC DNA]</scope>
    <source>
        <strain evidence="12 13">IMCC3317</strain>
    </source>
</reference>
<dbReference type="InterPro" id="IPR050482">
    <property type="entry name" value="Sensor_HK_TwoCompSys"/>
</dbReference>
<evidence type="ECO:0000256" key="1">
    <source>
        <dbReference type="ARBA" id="ARBA00000085"/>
    </source>
</evidence>
<dbReference type="InterPro" id="IPR011712">
    <property type="entry name" value="Sig_transdc_His_kin_sub3_dim/P"/>
</dbReference>
<dbReference type="EC" id="2.7.13.3" evidence="2"/>
<evidence type="ECO:0000256" key="9">
    <source>
        <dbReference type="SAM" id="Phobius"/>
    </source>
</evidence>
<dbReference type="SUPFAM" id="SSF55874">
    <property type="entry name" value="ATPase domain of HSP90 chaperone/DNA topoisomerase II/histidine kinase"/>
    <property type="match status" value="1"/>
</dbReference>
<protein>
    <recommendedName>
        <fullName evidence="2">histidine kinase</fullName>
        <ecNumber evidence="2">2.7.13.3</ecNumber>
    </recommendedName>
</protein>
<keyword evidence="5" id="KW-0547">Nucleotide-binding</keyword>
<dbReference type="PANTHER" id="PTHR24421:SF10">
    <property type="entry name" value="NITRATE_NITRITE SENSOR PROTEIN NARQ"/>
    <property type="match status" value="1"/>
</dbReference>
<dbReference type="InterPro" id="IPR003594">
    <property type="entry name" value="HATPase_dom"/>
</dbReference>
<keyword evidence="7" id="KW-0067">ATP-binding</keyword>
<organism evidence="12 13">
    <name type="scientific">Kordia antarctica</name>
    <dbReference type="NCBI Taxonomy" id="1218801"/>
    <lineage>
        <taxon>Bacteria</taxon>
        <taxon>Pseudomonadati</taxon>
        <taxon>Bacteroidota</taxon>
        <taxon>Flavobacteriia</taxon>
        <taxon>Flavobacteriales</taxon>
        <taxon>Flavobacteriaceae</taxon>
        <taxon>Kordia</taxon>
    </lineage>
</organism>
<evidence type="ECO:0000256" key="3">
    <source>
        <dbReference type="ARBA" id="ARBA00022553"/>
    </source>
</evidence>
<proteinExistence type="predicted"/>
<evidence type="ECO:0000256" key="2">
    <source>
        <dbReference type="ARBA" id="ARBA00012438"/>
    </source>
</evidence>
<evidence type="ECO:0000256" key="5">
    <source>
        <dbReference type="ARBA" id="ARBA00022741"/>
    </source>
</evidence>
<keyword evidence="4 12" id="KW-0808">Transferase</keyword>
<feature type="domain" description="Signal transduction histidine kinase subgroup 3 dimerisation and phosphoacceptor" evidence="11">
    <location>
        <begin position="70"/>
        <end position="126"/>
    </location>
</feature>
<dbReference type="Proteomes" id="UP000464657">
    <property type="component" value="Chromosome"/>
</dbReference>
<evidence type="ECO:0000256" key="4">
    <source>
        <dbReference type="ARBA" id="ARBA00022679"/>
    </source>
</evidence>
<keyword evidence="9" id="KW-1133">Transmembrane helix</keyword>
<feature type="transmembrane region" description="Helical" evidence="9">
    <location>
        <begin position="6"/>
        <end position="33"/>
    </location>
</feature>
<dbReference type="KEGG" id="kan:IMCC3317_07230"/>
<dbReference type="GO" id="GO:0005524">
    <property type="term" value="F:ATP binding"/>
    <property type="evidence" value="ECO:0007669"/>
    <property type="project" value="UniProtKB-KW"/>
</dbReference>
<name>A0A7L4ZFX8_9FLAO</name>
<dbReference type="Pfam" id="PF02518">
    <property type="entry name" value="HATPase_c"/>
    <property type="match status" value="1"/>
</dbReference>
<evidence type="ECO:0000313" key="12">
    <source>
        <dbReference type="EMBL" id="QHI35377.1"/>
    </source>
</evidence>
<dbReference type="Pfam" id="PF07730">
    <property type="entry name" value="HisKA_3"/>
    <property type="match status" value="1"/>
</dbReference>
<dbReference type="Gene3D" id="3.30.565.10">
    <property type="entry name" value="Histidine kinase-like ATPase, C-terminal domain"/>
    <property type="match status" value="1"/>
</dbReference>
<keyword evidence="6 12" id="KW-0418">Kinase</keyword>
<evidence type="ECO:0000259" key="11">
    <source>
        <dbReference type="Pfam" id="PF07730"/>
    </source>
</evidence>
<keyword evidence="9" id="KW-0812">Transmembrane</keyword>
<evidence type="ECO:0000259" key="10">
    <source>
        <dbReference type="Pfam" id="PF02518"/>
    </source>
</evidence>
<evidence type="ECO:0000256" key="7">
    <source>
        <dbReference type="ARBA" id="ARBA00022840"/>
    </source>
</evidence>
<dbReference type="GO" id="GO:0016020">
    <property type="term" value="C:membrane"/>
    <property type="evidence" value="ECO:0007669"/>
    <property type="project" value="InterPro"/>
</dbReference>
<keyword evidence="13" id="KW-1185">Reference proteome</keyword>
<keyword evidence="3" id="KW-0597">Phosphoprotein</keyword>
<dbReference type="PANTHER" id="PTHR24421">
    <property type="entry name" value="NITRATE/NITRITE SENSOR PROTEIN NARX-RELATED"/>
    <property type="match status" value="1"/>
</dbReference>
<comment type="catalytic activity">
    <reaction evidence="1">
        <text>ATP + protein L-histidine = ADP + protein N-phospho-L-histidine.</text>
        <dbReference type="EC" id="2.7.13.3"/>
    </reaction>
</comment>
<evidence type="ECO:0000256" key="6">
    <source>
        <dbReference type="ARBA" id="ARBA00022777"/>
    </source>
</evidence>
<keyword evidence="9" id="KW-0472">Membrane</keyword>
<dbReference type="GO" id="GO:0046983">
    <property type="term" value="F:protein dimerization activity"/>
    <property type="evidence" value="ECO:0007669"/>
    <property type="project" value="InterPro"/>
</dbReference>
<dbReference type="CDD" id="cd16917">
    <property type="entry name" value="HATPase_UhpB-NarQ-NarX-like"/>
    <property type="match status" value="1"/>
</dbReference>
<sequence>MQPEDAQILLVVATSSLVLLILLITVIILFVFFQKRKLKFILEQKEAEKRYMEEIAKSQIEIQEQALQNMSWELHDNIGQLLSVARMHINILGTQLTDENKEKLDDISEIVGKSLQEIRLLSKTMNTEIIQNMGLVKSVEVELDRFNKLNFLEAKLHILGEKRTLDIKEEIILFRIMQEFFSNAIKHSKANKLEVTLNFKSDRLLVLAQDDGVGFEEGEIEKGSGLINMKSRAAIINTEFAMKSAKNKGVSLTLSYPYKK</sequence>
<evidence type="ECO:0000256" key="8">
    <source>
        <dbReference type="ARBA" id="ARBA00023012"/>
    </source>
</evidence>
<feature type="domain" description="Histidine kinase/HSP90-like ATPase" evidence="10">
    <location>
        <begin position="170"/>
        <end position="257"/>
    </location>
</feature>
<accession>A0A7L4ZFX8</accession>
<dbReference type="Gene3D" id="1.20.5.1930">
    <property type="match status" value="1"/>
</dbReference>
<dbReference type="InterPro" id="IPR036890">
    <property type="entry name" value="HATPase_C_sf"/>
</dbReference>
<dbReference type="EMBL" id="CP019288">
    <property type="protein sequence ID" value="QHI35377.1"/>
    <property type="molecule type" value="Genomic_DNA"/>
</dbReference>